<dbReference type="OrthoDB" id="5083952at2"/>
<evidence type="ECO:0000313" key="1">
    <source>
        <dbReference type="EMBL" id="KJL17441.1"/>
    </source>
</evidence>
<evidence type="ECO:0000313" key="2">
    <source>
        <dbReference type="Proteomes" id="UP000033448"/>
    </source>
</evidence>
<name>A0A0F0KDU3_9MICO</name>
<dbReference type="Proteomes" id="UP000033448">
    <property type="component" value="Unassembled WGS sequence"/>
</dbReference>
<reference evidence="1 2" key="1">
    <citation type="submission" date="2015-02" db="EMBL/GenBank/DDBJ databases">
        <title>Draft genome sequences of ten Microbacterium spp. with emphasis on heavy metal contaminated environments.</title>
        <authorList>
            <person name="Corretto E."/>
        </authorList>
    </citation>
    <scope>NUCLEOTIDE SEQUENCE [LARGE SCALE GENOMIC DNA]</scope>
    <source>
        <strain evidence="1 2">DSM 23848</strain>
    </source>
</reference>
<dbReference type="PATRIC" id="fig|582680.7.peg.3745"/>
<sequence>MRRPIVMTAVWIVLGVPVVLFLGFLGVPLVFGAAWILVFAAALLIARQSFLDEAGPWPPAPPQPLQRGSEVARLAWSIDTRTGMVGPSLRRRITALAERRLREHGLPPETADPADVDAVLGAGAHAALTGPVLRREDLESLLRALEQPLVPSTQESP</sequence>
<accession>A0A0F0KDU3</accession>
<dbReference type="RefSeq" id="WP_156156841.1">
    <property type="nucleotide sequence ID" value="NZ_JYIT01000086.1"/>
</dbReference>
<comment type="caution">
    <text evidence="1">The sequence shown here is derived from an EMBL/GenBank/DDBJ whole genome shotgun (WGS) entry which is preliminary data.</text>
</comment>
<organism evidence="1 2">
    <name type="scientific">Microbacterium azadirachtae</name>
    <dbReference type="NCBI Taxonomy" id="582680"/>
    <lineage>
        <taxon>Bacteria</taxon>
        <taxon>Bacillati</taxon>
        <taxon>Actinomycetota</taxon>
        <taxon>Actinomycetes</taxon>
        <taxon>Micrococcales</taxon>
        <taxon>Microbacteriaceae</taxon>
        <taxon>Microbacterium</taxon>
    </lineage>
</organism>
<keyword evidence="2" id="KW-1185">Reference proteome</keyword>
<protein>
    <submittedName>
        <fullName evidence="1">Uncharacterized protein</fullName>
    </submittedName>
</protein>
<gene>
    <name evidence="1" type="ORF">RL72_03689</name>
</gene>
<dbReference type="EMBL" id="JYIT01000086">
    <property type="protein sequence ID" value="KJL17441.1"/>
    <property type="molecule type" value="Genomic_DNA"/>
</dbReference>
<proteinExistence type="predicted"/>
<dbReference type="AlphaFoldDB" id="A0A0F0KDU3"/>